<dbReference type="AlphaFoldDB" id="A0A8C9IXU8"/>
<evidence type="ECO:0000256" key="6">
    <source>
        <dbReference type="ARBA" id="ARBA00023128"/>
    </source>
</evidence>
<keyword evidence="6" id="KW-0496">Mitochondrion</keyword>
<evidence type="ECO:0000256" key="1">
    <source>
        <dbReference type="ARBA" id="ARBA00001964"/>
    </source>
</evidence>
<evidence type="ECO:0000256" key="8">
    <source>
        <dbReference type="SAM" id="SignalP"/>
    </source>
</evidence>
<feature type="signal peptide" evidence="8">
    <location>
        <begin position="1"/>
        <end position="24"/>
    </location>
</feature>
<sequence length="597" mass="68585">MVHKRLIFCFLVLTTLVIIKETISIHKNRESFFFLKNYNLNNGIGTCIHSTNSLQRKKVKGRNVISTNTTEEGVKILNINKNTNFENVIDRQITNENNTTLNEILKDADYKNILVEKNYPHPHPRLFINMDMKKNMDTDFNIYFENNKLEEYVLDVPISKDELCTLYEDMFLGRMFENLVAKLYYGKKIKGFVHLYNGQEAISSGIIKNLRNSDFVASTYRDHVHALSKNVSVKKVLNELYGNYYGSTNKGKGGSMHIYDKEKNFIGGFGFIGEQIPIAIGLAYSVLYKKEFNITDNQAIDIFNGLAKRHYDDTKTEVENVNVTSGSGSSSSSSSSGSKTGVPDVDVVVCFLGDGTSNIGQFFESLNLASTYNLPIVFIIENNNWAIGMEGSRSSSNDIMNNYNKGMSFNIDTYKVDGNDVLNIYKLAKKKIKEIRKRQSGPVLIEAITYRTKGHSLADPDELRIAEEKASWKNRDPITMLSNYMKKQNIVEDTYFDNVKKNIQKIIKEAEQNADENYEKGKNLNITSLYKQEIFAKSENISYQIDYKDYQKYDHLSNDELKEYYEAYNKEKQRKKENKKVNINEFFDKKGLPMVID</sequence>
<dbReference type="Gene3D" id="3.40.50.970">
    <property type="match status" value="1"/>
</dbReference>
<dbReference type="PANTHER" id="PTHR11516">
    <property type="entry name" value="PYRUVATE DEHYDROGENASE E1 COMPONENT, ALPHA SUBUNIT BACTERIAL AND ORGANELLAR"/>
    <property type="match status" value="1"/>
</dbReference>
<evidence type="ECO:0000256" key="2">
    <source>
        <dbReference type="ARBA" id="ARBA00004173"/>
    </source>
</evidence>
<dbReference type="GO" id="GO:0004739">
    <property type="term" value="F:pyruvate dehydrogenase (acetyl-transferring) activity"/>
    <property type="evidence" value="ECO:0007669"/>
    <property type="project" value="TreeGrafter"/>
</dbReference>
<keyword evidence="3" id="KW-0809">Transit peptide</keyword>
<dbReference type="InterPro" id="IPR050642">
    <property type="entry name" value="PDH_E1_Alpha_Subunit"/>
</dbReference>
<feature type="domain" description="Dehydrogenase E1 component" evidence="9">
    <location>
        <begin position="170"/>
        <end position="518"/>
    </location>
</feature>
<reference evidence="10" key="2">
    <citation type="submission" date="2025-09" db="UniProtKB">
        <authorList>
            <consortium name="Ensembl"/>
        </authorList>
    </citation>
    <scope>IDENTIFICATION</scope>
</reference>
<dbReference type="CDD" id="cd02000">
    <property type="entry name" value="TPP_E1_PDC_ADC_BCADC"/>
    <property type="match status" value="1"/>
</dbReference>
<protein>
    <recommendedName>
        <fullName evidence="9">Dehydrogenase E1 component domain-containing protein</fullName>
    </recommendedName>
</protein>
<evidence type="ECO:0000313" key="10">
    <source>
        <dbReference type="Ensembl" id="ENSPTEP00000042264.1"/>
    </source>
</evidence>
<dbReference type="GO" id="GO:0006086">
    <property type="term" value="P:pyruvate decarboxylation to acetyl-CoA"/>
    <property type="evidence" value="ECO:0007669"/>
    <property type="project" value="TreeGrafter"/>
</dbReference>
<feature type="region of interest" description="Disordered" evidence="7">
    <location>
        <begin position="321"/>
        <end position="341"/>
    </location>
</feature>
<feature type="compositionally biased region" description="Low complexity" evidence="7">
    <location>
        <begin position="325"/>
        <end position="338"/>
    </location>
</feature>
<reference evidence="10" key="1">
    <citation type="submission" date="2025-08" db="UniProtKB">
        <authorList>
            <consortium name="Ensembl"/>
        </authorList>
    </citation>
    <scope>IDENTIFICATION</scope>
</reference>
<evidence type="ECO:0000256" key="5">
    <source>
        <dbReference type="ARBA" id="ARBA00023052"/>
    </source>
</evidence>
<proteinExistence type="predicted"/>
<dbReference type="PANTHER" id="PTHR11516:SF60">
    <property type="entry name" value="PYRUVATE DEHYDROGENASE E1 COMPONENT SUBUNIT ALPHA"/>
    <property type="match status" value="1"/>
</dbReference>
<dbReference type="GO" id="GO:0005759">
    <property type="term" value="C:mitochondrial matrix"/>
    <property type="evidence" value="ECO:0007669"/>
    <property type="project" value="UniProtKB-ARBA"/>
</dbReference>
<keyword evidence="8" id="KW-0732">Signal</keyword>
<accession>A0A8C9IXU8</accession>
<evidence type="ECO:0000256" key="7">
    <source>
        <dbReference type="SAM" id="MobiDB-lite"/>
    </source>
</evidence>
<dbReference type="Ensembl" id="ENSPTET00000056348.1">
    <property type="protein sequence ID" value="ENSPTEP00000042264.1"/>
    <property type="gene ID" value="ENSPTEG00000038577.1"/>
</dbReference>
<keyword evidence="5" id="KW-0786">Thiamine pyrophosphate</keyword>
<evidence type="ECO:0000256" key="3">
    <source>
        <dbReference type="ARBA" id="ARBA00022946"/>
    </source>
</evidence>
<dbReference type="SUPFAM" id="SSF52518">
    <property type="entry name" value="Thiamin diphosphate-binding fold (THDP-binding)"/>
    <property type="match status" value="1"/>
</dbReference>
<keyword evidence="11" id="KW-1185">Reference proteome</keyword>
<dbReference type="Pfam" id="PF00676">
    <property type="entry name" value="E1_dh"/>
    <property type="match status" value="1"/>
</dbReference>
<dbReference type="InterPro" id="IPR029061">
    <property type="entry name" value="THDP-binding"/>
</dbReference>
<comment type="subcellular location">
    <subcellularLocation>
        <location evidence="2">Mitochondrion</location>
    </subcellularLocation>
</comment>
<evidence type="ECO:0000259" key="9">
    <source>
        <dbReference type="Pfam" id="PF00676"/>
    </source>
</evidence>
<evidence type="ECO:0000256" key="4">
    <source>
        <dbReference type="ARBA" id="ARBA00023002"/>
    </source>
</evidence>
<organism evidence="10 11">
    <name type="scientific">Piliocolobus tephrosceles</name>
    <name type="common">Ugandan red Colobus</name>
    <dbReference type="NCBI Taxonomy" id="591936"/>
    <lineage>
        <taxon>Eukaryota</taxon>
        <taxon>Metazoa</taxon>
        <taxon>Chordata</taxon>
        <taxon>Craniata</taxon>
        <taxon>Vertebrata</taxon>
        <taxon>Euteleostomi</taxon>
        <taxon>Mammalia</taxon>
        <taxon>Eutheria</taxon>
        <taxon>Euarchontoglires</taxon>
        <taxon>Primates</taxon>
        <taxon>Haplorrhini</taxon>
        <taxon>Catarrhini</taxon>
        <taxon>Cercopithecidae</taxon>
        <taxon>Colobinae</taxon>
        <taxon>Piliocolobus</taxon>
    </lineage>
</organism>
<keyword evidence="4" id="KW-0560">Oxidoreductase</keyword>
<feature type="chain" id="PRO_5034170635" description="Dehydrogenase E1 component domain-containing protein" evidence="8">
    <location>
        <begin position="25"/>
        <end position="597"/>
    </location>
</feature>
<comment type="cofactor">
    <cofactor evidence="1">
        <name>thiamine diphosphate</name>
        <dbReference type="ChEBI" id="CHEBI:58937"/>
    </cofactor>
</comment>
<evidence type="ECO:0000313" key="11">
    <source>
        <dbReference type="Proteomes" id="UP000694416"/>
    </source>
</evidence>
<dbReference type="InterPro" id="IPR001017">
    <property type="entry name" value="DH_E1"/>
</dbReference>
<name>A0A8C9IXU8_9PRIM</name>
<dbReference type="Proteomes" id="UP000694416">
    <property type="component" value="Unplaced"/>
</dbReference>